<dbReference type="RefSeq" id="WP_262170189.1">
    <property type="nucleotide sequence ID" value="NZ_CP104965.1"/>
</dbReference>
<dbReference type="EMBL" id="CP104965">
    <property type="protein sequence ID" value="UXN70903.1"/>
    <property type="molecule type" value="Genomic_DNA"/>
</dbReference>
<evidence type="ECO:0000313" key="2">
    <source>
        <dbReference type="Proteomes" id="UP001061862"/>
    </source>
</evidence>
<proteinExistence type="predicted"/>
<name>A0ABY6CLJ5_9HYPH</name>
<dbReference type="Proteomes" id="UP001061862">
    <property type="component" value="Chromosome"/>
</dbReference>
<reference evidence="1 2" key="1">
    <citation type="submission" date="2022-09" db="EMBL/GenBank/DDBJ databases">
        <title>Interaction between co-microsymbionts with complementary sets of symbiotic genes in legume-rhizobium systems.</title>
        <authorList>
            <person name="Safronova V."/>
            <person name="Sazanova A."/>
            <person name="Afonin A."/>
            <person name="Chirak E."/>
        </authorList>
    </citation>
    <scope>NUCLEOTIDE SEQUENCE [LARGE SCALE GENOMIC DNA]</scope>
    <source>
        <strain evidence="1 2">A18/4-1</strain>
    </source>
</reference>
<evidence type="ECO:0000313" key="1">
    <source>
        <dbReference type="EMBL" id="UXN70903.1"/>
    </source>
</evidence>
<accession>A0ABY6CLJ5</accession>
<keyword evidence="2" id="KW-1185">Reference proteome</keyword>
<protein>
    <recommendedName>
        <fullName evidence="3">Mu-like prophage FluMu N-terminal domain-containing protein</fullName>
    </recommendedName>
</protein>
<gene>
    <name evidence="1" type="ORF">N8A98_06865</name>
</gene>
<evidence type="ECO:0008006" key="3">
    <source>
        <dbReference type="Google" id="ProtNLM"/>
    </source>
</evidence>
<organism evidence="1 2">
    <name type="scientific">Devosia neptuniae</name>
    <dbReference type="NCBI Taxonomy" id="191302"/>
    <lineage>
        <taxon>Bacteria</taxon>
        <taxon>Pseudomonadati</taxon>
        <taxon>Pseudomonadota</taxon>
        <taxon>Alphaproteobacteria</taxon>
        <taxon>Hyphomicrobiales</taxon>
        <taxon>Devosiaceae</taxon>
        <taxon>Devosia</taxon>
    </lineage>
</organism>
<sequence>MSDVSVQPLRTFWHGELKTKRSKAFDVETGAAYELKALGLVEIKGDTVKAAPDFVESVEPAVEPIAVPAPKKKAKPDAVDKDS</sequence>